<gene>
    <name evidence="9" type="ORF">S06H3_63911</name>
</gene>
<keyword evidence="5" id="KW-0460">Magnesium</keyword>
<evidence type="ECO:0000256" key="1">
    <source>
        <dbReference type="ARBA" id="ARBA00022516"/>
    </source>
</evidence>
<evidence type="ECO:0000313" key="9">
    <source>
        <dbReference type="EMBL" id="GAI48585.1"/>
    </source>
</evidence>
<protein>
    <recommendedName>
        <fullName evidence="8">4'-phosphopantetheinyl transferase domain-containing protein</fullName>
    </recommendedName>
</protein>
<dbReference type="InterPro" id="IPR004568">
    <property type="entry name" value="Ppantetheine-prot_Trfase_dom"/>
</dbReference>
<dbReference type="SUPFAM" id="SSF56214">
    <property type="entry name" value="4'-phosphopantetheinyl transferase"/>
    <property type="match status" value="1"/>
</dbReference>
<dbReference type="GO" id="GO:0008897">
    <property type="term" value="F:holo-[acyl-carrier-protein] synthase activity"/>
    <property type="evidence" value="ECO:0007669"/>
    <property type="project" value="InterPro"/>
</dbReference>
<organism evidence="9">
    <name type="scientific">marine sediment metagenome</name>
    <dbReference type="NCBI Taxonomy" id="412755"/>
    <lineage>
        <taxon>unclassified sequences</taxon>
        <taxon>metagenomes</taxon>
        <taxon>ecological metagenomes</taxon>
    </lineage>
</organism>
<evidence type="ECO:0000256" key="4">
    <source>
        <dbReference type="ARBA" id="ARBA00022832"/>
    </source>
</evidence>
<sequence>FLHRVYTEPELKLYHKKPSSLAVRFAGKEAVIKALGTQAKGVSWKEIEILSDPSGRPLVHLYGKAQKQASGLGLNNLAISLSHSKEYAIACVASEAK</sequence>
<keyword evidence="2" id="KW-0808">Transferase</keyword>
<dbReference type="GO" id="GO:0000287">
    <property type="term" value="F:magnesium ion binding"/>
    <property type="evidence" value="ECO:0007669"/>
    <property type="project" value="InterPro"/>
</dbReference>
<dbReference type="Gene3D" id="3.90.470.20">
    <property type="entry name" value="4'-phosphopantetheinyl transferase domain"/>
    <property type="match status" value="1"/>
</dbReference>
<dbReference type="EMBL" id="BARV01042526">
    <property type="protein sequence ID" value="GAI48585.1"/>
    <property type="molecule type" value="Genomic_DNA"/>
</dbReference>
<evidence type="ECO:0000256" key="7">
    <source>
        <dbReference type="ARBA" id="ARBA00023160"/>
    </source>
</evidence>
<reference evidence="9" key="1">
    <citation type="journal article" date="2014" name="Front. Microbiol.">
        <title>High frequency of phylogenetically diverse reductive dehalogenase-homologous genes in deep subseafloor sedimentary metagenomes.</title>
        <authorList>
            <person name="Kawai M."/>
            <person name="Futagami T."/>
            <person name="Toyoda A."/>
            <person name="Takaki Y."/>
            <person name="Nishi S."/>
            <person name="Hori S."/>
            <person name="Arai W."/>
            <person name="Tsubouchi T."/>
            <person name="Morono Y."/>
            <person name="Uchiyama I."/>
            <person name="Ito T."/>
            <person name="Fujiyama A."/>
            <person name="Inagaki F."/>
            <person name="Takami H."/>
        </authorList>
    </citation>
    <scope>NUCLEOTIDE SEQUENCE</scope>
    <source>
        <strain evidence="9">Expedition CK06-06</strain>
    </source>
</reference>
<dbReference type="InterPro" id="IPR037143">
    <property type="entry name" value="4-PPantetheinyl_Trfase_dom_sf"/>
</dbReference>
<keyword evidence="1" id="KW-0444">Lipid biosynthesis</keyword>
<accession>X1QC54</accession>
<dbReference type="AlphaFoldDB" id="X1QC54"/>
<dbReference type="InterPro" id="IPR002582">
    <property type="entry name" value="ACPS"/>
</dbReference>
<dbReference type="GO" id="GO:0006633">
    <property type="term" value="P:fatty acid biosynthetic process"/>
    <property type="evidence" value="ECO:0007669"/>
    <property type="project" value="UniProtKB-KW"/>
</dbReference>
<dbReference type="InterPro" id="IPR008278">
    <property type="entry name" value="4-PPantetheinyl_Trfase_dom"/>
</dbReference>
<evidence type="ECO:0000256" key="5">
    <source>
        <dbReference type="ARBA" id="ARBA00022842"/>
    </source>
</evidence>
<proteinExistence type="predicted"/>
<evidence type="ECO:0000256" key="6">
    <source>
        <dbReference type="ARBA" id="ARBA00023098"/>
    </source>
</evidence>
<evidence type="ECO:0000256" key="2">
    <source>
        <dbReference type="ARBA" id="ARBA00022679"/>
    </source>
</evidence>
<comment type="caution">
    <text evidence="9">The sequence shown here is derived from an EMBL/GenBank/DDBJ whole genome shotgun (WGS) entry which is preliminary data.</text>
</comment>
<name>X1QC54_9ZZZZ</name>
<keyword evidence="4" id="KW-0276">Fatty acid metabolism</keyword>
<dbReference type="Pfam" id="PF01648">
    <property type="entry name" value="ACPS"/>
    <property type="match status" value="1"/>
</dbReference>
<dbReference type="NCBIfam" id="TIGR00516">
    <property type="entry name" value="acpS"/>
    <property type="match status" value="1"/>
</dbReference>
<feature type="domain" description="4'-phosphopantetheinyl transferase" evidence="8">
    <location>
        <begin position="1"/>
        <end position="91"/>
    </location>
</feature>
<keyword evidence="7" id="KW-0275">Fatty acid biosynthesis</keyword>
<keyword evidence="6" id="KW-0443">Lipid metabolism</keyword>
<keyword evidence="3" id="KW-0479">Metal-binding</keyword>
<evidence type="ECO:0000259" key="8">
    <source>
        <dbReference type="Pfam" id="PF01648"/>
    </source>
</evidence>
<evidence type="ECO:0000256" key="3">
    <source>
        <dbReference type="ARBA" id="ARBA00022723"/>
    </source>
</evidence>
<dbReference type="NCBIfam" id="TIGR00556">
    <property type="entry name" value="pantethn_trn"/>
    <property type="match status" value="1"/>
</dbReference>
<feature type="non-terminal residue" evidence="9">
    <location>
        <position position="1"/>
    </location>
</feature>